<protein>
    <submittedName>
        <fullName evidence="1">Cytochrome P450</fullName>
    </submittedName>
</protein>
<sequence>MDTLPHVSWLTLCAPILAYAAYQSALLVISYVWSPLRYIPGPPRKYWLTGSFEKGVWEPDAIELQEKWVQKYGHVFKYGAFWNMTNITVTDLKAINHIFTHGNEFPKPMGLRHLLGDLLGTGLLFVEGSQHRQQRKIMNPAFGLPQIRKFTDLFIDKSIEFRDALLSDIHHSDAVRPDGKLRIDAYFWLNKVTLDIIGLAGFNYAFNAIPQDKPNALVEGFRASMEIDPFSLSTLLPIVFPPSRYFPMERNRQMARTLKVINTIGTKLIAEKKAEILAITETDAKGGVEKRNIQGHDLLSLLMKANMASDIPDNQRMSDADILSQVPTFLIAGHETTSTSLAWTLFALSAHPAVRARLNAELRAHPSDTPSMDELAALPYLDKVAREVLRLYCPVNNTERAPLADTTVPLEKPFIGTDGLPRHEFPVPKGQSVLIPIRLLNRSKELWGADAHEFNPDRWDSIPDKVQEIPSIFSHLLTFIAGAHACIGYRFSIIEMKAILFTFVRAFDFELAVSPEEIIRKTMIVARPVVESESDFGHQLPILIWPAKVE</sequence>
<dbReference type="Proteomes" id="UP000814033">
    <property type="component" value="Unassembled WGS sequence"/>
</dbReference>
<name>A0ACB8R628_9AGAM</name>
<keyword evidence="2" id="KW-1185">Reference proteome</keyword>
<evidence type="ECO:0000313" key="1">
    <source>
        <dbReference type="EMBL" id="KAI0039550.1"/>
    </source>
</evidence>
<proteinExistence type="predicted"/>
<dbReference type="EMBL" id="MU276291">
    <property type="protein sequence ID" value="KAI0039550.1"/>
    <property type="molecule type" value="Genomic_DNA"/>
</dbReference>
<accession>A0ACB8R628</accession>
<comment type="caution">
    <text evidence="1">The sequence shown here is derived from an EMBL/GenBank/DDBJ whole genome shotgun (WGS) entry which is preliminary data.</text>
</comment>
<reference evidence="1" key="2">
    <citation type="journal article" date="2022" name="New Phytol.">
        <title>Evolutionary transition to the ectomycorrhizal habit in the genomes of a hyperdiverse lineage of mushroom-forming fungi.</title>
        <authorList>
            <person name="Looney B."/>
            <person name="Miyauchi S."/>
            <person name="Morin E."/>
            <person name="Drula E."/>
            <person name="Courty P.E."/>
            <person name="Kohler A."/>
            <person name="Kuo A."/>
            <person name="LaButti K."/>
            <person name="Pangilinan J."/>
            <person name="Lipzen A."/>
            <person name="Riley R."/>
            <person name="Andreopoulos W."/>
            <person name="He G."/>
            <person name="Johnson J."/>
            <person name="Nolan M."/>
            <person name="Tritt A."/>
            <person name="Barry K.W."/>
            <person name="Grigoriev I.V."/>
            <person name="Nagy L.G."/>
            <person name="Hibbett D."/>
            <person name="Henrissat B."/>
            <person name="Matheny P.B."/>
            <person name="Labbe J."/>
            <person name="Martin F.M."/>
        </authorList>
    </citation>
    <scope>NUCLEOTIDE SEQUENCE</scope>
    <source>
        <strain evidence="1">FP105234-sp</strain>
    </source>
</reference>
<organism evidence="1 2">
    <name type="scientific">Auriscalpium vulgare</name>
    <dbReference type="NCBI Taxonomy" id="40419"/>
    <lineage>
        <taxon>Eukaryota</taxon>
        <taxon>Fungi</taxon>
        <taxon>Dikarya</taxon>
        <taxon>Basidiomycota</taxon>
        <taxon>Agaricomycotina</taxon>
        <taxon>Agaricomycetes</taxon>
        <taxon>Russulales</taxon>
        <taxon>Auriscalpiaceae</taxon>
        <taxon>Auriscalpium</taxon>
    </lineage>
</organism>
<evidence type="ECO:0000313" key="2">
    <source>
        <dbReference type="Proteomes" id="UP000814033"/>
    </source>
</evidence>
<gene>
    <name evidence="1" type="ORF">FA95DRAFT_1013852</name>
</gene>
<reference evidence="1" key="1">
    <citation type="submission" date="2021-02" db="EMBL/GenBank/DDBJ databases">
        <authorList>
            <consortium name="DOE Joint Genome Institute"/>
            <person name="Ahrendt S."/>
            <person name="Looney B.P."/>
            <person name="Miyauchi S."/>
            <person name="Morin E."/>
            <person name="Drula E."/>
            <person name="Courty P.E."/>
            <person name="Chicoki N."/>
            <person name="Fauchery L."/>
            <person name="Kohler A."/>
            <person name="Kuo A."/>
            <person name="Labutti K."/>
            <person name="Pangilinan J."/>
            <person name="Lipzen A."/>
            <person name="Riley R."/>
            <person name="Andreopoulos W."/>
            <person name="He G."/>
            <person name="Johnson J."/>
            <person name="Barry K.W."/>
            <person name="Grigoriev I.V."/>
            <person name="Nagy L."/>
            <person name="Hibbett D."/>
            <person name="Henrissat B."/>
            <person name="Matheny P.B."/>
            <person name="Labbe J."/>
            <person name="Martin F."/>
        </authorList>
    </citation>
    <scope>NUCLEOTIDE SEQUENCE</scope>
    <source>
        <strain evidence="1">FP105234-sp</strain>
    </source>
</reference>